<dbReference type="GO" id="GO:0003677">
    <property type="term" value="F:DNA binding"/>
    <property type="evidence" value="ECO:0007669"/>
    <property type="project" value="InterPro"/>
</dbReference>
<dbReference type="SUPFAM" id="SSF47413">
    <property type="entry name" value="lambda repressor-like DNA-binding domains"/>
    <property type="match status" value="1"/>
</dbReference>
<name>A0A2Z2K9B9_9BACL</name>
<evidence type="ECO:0000259" key="1">
    <source>
        <dbReference type="PROSITE" id="PS50943"/>
    </source>
</evidence>
<evidence type="ECO:0000313" key="3">
    <source>
        <dbReference type="Proteomes" id="UP000249890"/>
    </source>
</evidence>
<organism evidence="2 3">
    <name type="scientific">Paenibacillus donghaensis</name>
    <dbReference type="NCBI Taxonomy" id="414771"/>
    <lineage>
        <taxon>Bacteria</taxon>
        <taxon>Bacillati</taxon>
        <taxon>Bacillota</taxon>
        <taxon>Bacilli</taxon>
        <taxon>Bacillales</taxon>
        <taxon>Paenibacillaceae</taxon>
        <taxon>Paenibacillus</taxon>
    </lineage>
</organism>
<dbReference type="InterPro" id="IPR001387">
    <property type="entry name" value="Cro/C1-type_HTH"/>
</dbReference>
<proteinExistence type="predicted"/>
<dbReference type="PROSITE" id="PS50943">
    <property type="entry name" value="HTH_CROC1"/>
    <property type="match status" value="1"/>
</dbReference>
<dbReference type="Proteomes" id="UP000249890">
    <property type="component" value="Chromosome"/>
</dbReference>
<dbReference type="InterPro" id="IPR010982">
    <property type="entry name" value="Lambda_DNA-bd_dom_sf"/>
</dbReference>
<keyword evidence="3" id="KW-1185">Reference proteome</keyword>
<sequence>MNRKLLSGGWIRKLLKWRETNMSTQPFGEYLRQLRNAKGMTLQDVKDASGVSHPYLSQLENGKKCVVSPDVVRKLAAAFGVTHLGLMIKAGHVTEDEVLTFRREHGINDGGES</sequence>
<dbReference type="Pfam" id="PF13560">
    <property type="entry name" value="HTH_31"/>
    <property type="match status" value="1"/>
</dbReference>
<protein>
    <recommendedName>
        <fullName evidence="1">HTH cro/C1-type domain-containing protein</fullName>
    </recommendedName>
</protein>
<accession>A0A2Z2K9B9</accession>
<reference evidence="2 3" key="1">
    <citation type="submission" date="2017-06" db="EMBL/GenBank/DDBJ databases">
        <title>Complete genome sequence of Paenibacillus donghaensis KCTC 13049T isolated from East Sea sediment, South Korea.</title>
        <authorList>
            <person name="Jung B.K."/>
            <person name="Hong S.-J."/>
            <person name="Shin J.-H."/>
        </authorList>
    </citation>
    <scope>NUCLEOTIDE SEQUENCE [LARGE SCALE GENOMIC DNA]</scope>
    <source>
        <strain evidence="2 3">KCTC 13049</strain>
    </source>
</reference>
<dbReference type="KEGG" id="pdh:B9T62_15430"/>
<dbReference type="CDD" id="cd00093">
    <property type="entry name" value="HTH_XRE"/>
    <property type="match status" value="1"/>
</dbReference>
<dbReference type="SMART" id="SM00530">
    <property type="entry name" value="HTH_XRE"/>
    <property type="match status" value="1"/>
</dbReference>
<feature type="domain" description="HTH cro/C1-type" evidence="1">
    <location>
        <begin position="31"/>
        <end position="86"/>
    </location>
</feature>
<evidence type="ECO:0000313" key="2">
    <source>
        <dbReference type="EMBL" id="ASA22044.1"/>
    </source>
</evidence>
<dbReference type="AlphaFoldDB" id="A0A2Z2K9B9"/>
<dbReference type="EMBL" id="CP021780">
    <property type="protein sequence ID" value="ASA22044.1"/>
    <property type="molecule type" value="Genomic_DNA"/>
</dbReference>
<dbReference type="Gene3D" id="1.10.260.40">
    <property type="entry name" value="lambda repressor-like DNA-binding domains"/>
    <property type="match status" value="1"/>
</dbReference>
<gene>
    <name evidence="2" type="ORF">B9T62_15430</name>
</gene>